<evidence type="ECO:0000313" key="1">
    <source>
        <dbReference type="EMBL" id="EDP14655.1"/>
    </source>
</evidence>
<dbReference type="PaxDb" id="411902-CLOBOL_05197"/>
<dbReference type="EMBL" id="ABCC02000039">
    <property type="protein sequence ID" value="EDP14655.1"/>
    <property type="molecule type" value="Genomic_DNA"/>
</dbReference>
<dbReference type="HOGENOM" id="CLU_3372973_0_0_9"/>
<accession>A8RYQ6</accession>
<comment type="caution">
    <text evidence="1">The sequence shown here is derived from an EMBL/GenBank/DDBJ whole genome shotgun (WGS) entry which is preliminary data.</text>
</comment>
<reference evidence="1 2" key="1">
    <citation type="submission" date="2007-08" db="EMBL/GenBank/DDBJ databases">
        <authorList>
            <person name="Fulton L."/>
            <person name="Clifton S."/>
            <person name="Fulton B."/>
            <person name="Xu J."/>
            <person name="Minx P."/>
            <person name="Pepin K.H."/>
            <person name="Johnson M."/>
            <person name="Thiruvilangam P."/>
            <person name="Bhonagiri V."/>
            <person name="Nash W.E."/>
            <person name="Mardis E.R."/>
            <person name="Wilson R.K."/>
        </authorList>
    </citation>
    <scope>NUCLEOTIDE SEQUENCE [LARGE SCALE GENOMIC DNA]</scope>
    <source>
        <strain evidence="2">ATCC BAA-613 / DSM 15670 / CCUG 46953 / JCM 12243 / WAL 16351</strain>
    </source>
</reference>
<proteinExistence type="predicted"/>
<sequence length="34" mass="3922">MLDPSHFITHKTNVNITGTKINIKYPIKLGRIKE</sequence>
<organism evidence="1 2">
    <name type="scientific">Enterocloster bolteae (strain ATCC BAA-613 / DSM 15670 / CCUG 46953 / JCM 12243 / WAL 16351)</name>
    <name type="common">Clostridium bolteae</name>
    <dbReference type="NCBI Taxonomy" id="411902"/>
    <lineage>
        <taxon>Bacteria</taxon>
        <taxon>Bacillati</taxon>
        <taxon>Bacillota</taxon>
        <taxon>Clostridia</taxon>
        <taxon>Lachnospirales</taxon>
        <taxon>Lachnospiraceae</taxon>
        <taxon>Enterocloster</taxon>
    </lineage>
</organism>
<protein>
    <submittedName>
        <fullName evidence="1">Uncharacterized protein</fullName>
    </submittedName>
</protein>
<name>A8RYQ6_ENTBW</name>
<reference evidence="1 2" key="2">
    <citation type="submission" date="2007-09" db="EMBL/GenBank/DDBJ databases">
        <title>Draft genome sequence of Clostridium bolteae (ATCC BAA-613).</title>
        <authorList>
            <person name="Sudarsanam P."/>
            <person name="Ley R."/>
            <person name="Guruge J."/>
            <person name="Turnbaugh P.J."/>
            <person name="Mahowald M."/>
            <person name="Liep D."/>
            <person name="Gordon J."/>
        </authorList>
    </citation>
    <scope>NUCLEOTIDE SEQUENCE [LARGE SCALE GENOMIC DNA]</scope>
    <source>
        <strain evidence="2">ATCC BAA-613 / DSM 15670 / CCUG 46953 / JCM 12243 / WAL 16351</strain>
    </source>
</reference>
<dbReference type="AlphaFoldDB" id="A8RYQ6"/>
<dbReference type="Proteomes" id="UP000005396">
    <property type="component" value="Unassembled WGS sequence"/>
</dbReference>
<evidence type="ECO:0000313" key="2">
    <source>
        <dbReference type="Proteomes" id="UP000005396"/>
    </source>
</evidence>
<gene>
    <name evidence="1" type="ORF">CLOBOL_05197</name>
</gene>